<dbReference type="Gene3D" id="3.30.70.3170">
    <property type="match status" value="1"/>
</dbReference>
<dbReference type="PANTHER" id="PTHR10457">
    <property type="entry name" value="MEVALONATE KINASE/GALACTOKINASE"/>
    <property type="match status" value="1"/>
</dbReference>
<dbReference type="EMBL" id="CP111014">
    <property type="protein sequence ID" value="WAQ97787.1"/>
    <property type="molecule type" value="Genomic_DNA"/>
</dbReference>
<sequence length="456" mass="49384">MADAPPPVNNEIPLLYADRYNEICKKFMETFGTEPSFYARAPGRVNLIGEHIDYCGYGVLPMAVEQDIVIAVSTNNTNKLRLANADQKYRQFECSVDDYEIDKNSPQWFHYFLCGFKGMCEMLGLSRPTGMECIVDGHIPCNAGLSSSSALVCCAALATMQANGSTRSKKDIADMCAACERYIGTQGGGMDQAISFMAEAGTAKKIDFNPLREMSVSLPGDVVFVVSNCCVEKNKAASSDFNTRVVECRIASQIMAKSKGLEWRQFRRFADLQGCLGLGLGDMMGVVGAELHPGTYSKPEVCQILGVTPEELAETSLSPNTLHVQAFQLYDRAMHVYGEAGRVEEFRAICDTSGASLTLGGLMNASHDSCSRLYQCSCAELDELVALCVKSGAIGSRLTGAGWGGCAISMVPREKLGDFLERVRREYYEPRGLGAAVNEALFATQPGSGAAVYLAK</sequence>
<dbReference type="InterPro" id="IPR006204">
    <property type="entry name" value="GHMP_kinase_N_dom"/>
</dbReference>
<protein>
    <submittedName>
        <fullName evidence="7">GALK2-like protein</fullName>
    </submittedName>
</protein>
<feature type="domain" description="GHMP kinase N-terminal" evidence="4">
    <location>
        <begin position="112"/>
        <end position="197"/>
    </location>
</feature>
<evidence type="ECO:0000259" key="5">
    <source>
        <dbReference type="Pfam" id="PF08544"/>
    </source>
</evidence>
<dbReference type="PIRSF" id="PIRSF000530">
    <property type="entry name" value="Galactokinase"/>
    <property type="match status" value="1"/>
</dbReference>
<dbReference type="SUPFAM" id="SSF54211">
    <property type="entry name" value="Ribosomal protein S5 domain 2-like"/>
    <property type="match status" value="1"/>
</dbReference>
<evidence type="ECO:0000313" key="7">
    <source>
        <dbReference type="EMBL" id="WAQ97787.1"/>
    </source>
</evidence>
<dbReference type="InterPro" id="IPR019741">
    <property type="entry name" value="Galactokinase_CS"/>
</dbReference>
<dbReference type="NCBIfam" id="TIGR00131">
    <property type="entry name" value="gal_kin"/>
    <property type="match status" value="1"/>
</dbReference>
<dbReference type="InterPro" id="IPR000705">
    <property type="entry name" value="Galactokinase"/>
</dbReference>
<dbReference type="PRINTS" id="PR00473">
    <property type="entry name" value="GALCTOKINASE"/>
</dbReference>
<evidence type="ECO:0000256" key="3">
    <source>
        <dbReference type="ARBA" id="ARBA00022840"/>
    </source>
</evidence>
<dbReference type="InterPro" id="IPR020568">
    <property type="entry name" value="Ribosomal_Su5_D2-typ_SF"/>
</dbReference>
<dbReference type="Pfam" id="PF00288">
    <property type="entry name" value="GHMP_kinases_N"/>
    <property type="match status" value="1"/>
</dbReference>
<name>A0ABY7DM31_MYAAR</name>
<reference evidence="7" key="1">
    <citation type="submission" date="2022-11" db="EMBL/GenBank/DDBJ databases">
        <title>Centuries of genome instability and evolution in soft-shell clam transmissible cancer (bioRxiv).</title>
        <authorList>
            <person name="Hart S.F.M."/>
            <person name="Yonemitsu M.A."/>
            <person name="Giersch R.M."/>
            <person name="Beal B.F."/>
            <person name="Arriagada G."/>
            <person name="Davis B.W."/>
            <person name="Ostrander E.A."/>
            <person name="Goff S.P."/>
            <person name="Metzger M.J."/>
        </authorList>
    </citation>
    <scope>NUCLEOTIDE SEQUENCE</scope>
    <source>
        <strain evidence="7">MELC-2E11</strain>
        <tissue evidence="7">Siphon/mantle</tissue>
    </source>
</reference>
<dbReference type="PANTHER" id="PTHR10457:SF7">
    <property type="entry name" value="GALACTOKINASE-RELATED"/>
    <property type="match status" value="1"/>
</dbReference>
<proteinExistence type="inferred from homology"/>
<evidence type="ECO:0000259" key="4">
    <source>
        <dbReference type="Pfam" id="PF00288"/>
    </source>
</evidence>
<evidence type="ECO:0000256" key="1">
    <source>
        <dbReference type="ARBA" id="ARBA00006566"/>
    </source>
</evidence>
<accession>A0ABY7DM31</accession>
<keyword evidence="3" id="KW-0067">ATP-binding</keyword>
<dbReference type="Pfam" id="PF10509">
    <property type="entry name" value="GalKase_gal_bdg"/>
    <property type="match status" value="1"/>
</dbReference>
<dbReference type="Gene3D" id="1.20.1440.340">
    <property type="match status" value="1"/>
</dbReference>
<dbReference type="InterPro" id="IPR006206">
    <property type="entry name" value="Mevalonate/galactokinase"/>
</dbReference>
<keyword evidence="8" id="KW-1185">Reference proteome</keyword>
<dbReference type="InterPro" id="IPR036554">
    <property type="entry name" value="GHMP_kinase_C_sf"/>
</dbReference>
<dbReference type="InterPro" id="IPR014721">
    <property type="entry name" value="Ribsml_uS5_D2-typ_fold_subgr"/>
</dbReference>
<evidence type="ECO:0000313" key="8">
    <source>
        <dbReference type="Proteomes" id="UP001164746"/>
    </source>
</evidence>
<evidence type="ECO:0000256" key="2">
    <source>
        <dbReference type="ARBA" id="ARBA00022741"/>
    </source>
</evidence>
<gene>
    <name evidence="7" type="ORF">MAR_022160</name>
</gene>
<dbReference type="Pfam" id="PF08544">
    <property type="entry name" value="GHMP_kinases_C"/>
    <property type="match status" value="1"/>
</dbReference>
<dbReference type="InterPro" id="IPR013750">
    <property type="entry name" value="GHMP_kinase_C_dom"/>
</dbReference>
<comment type="similarity">
    <text evidence="1">Belongs to the GHMP kinase family. GalK subfamily.</text>
</comment>
<dbReference type="PRINTS" id="PR00959">
    <property type="entry name" value="MEVGALKINASE"/>
</dbReference>
<feature type="domain" description="Galactokinase N-terminal" evidence="6">
    <location>
        <begin position="25"/>
        <end position="73"/>
    </location>
</feature>
<dbReference type="SUPFAM" id="SSF55060">
    <property type="entry name" value="GHMP Kinase, C-terminal domain"/>
    <property type="match status" value="1"/>
</dbReference>
<keyword evidence="2" id="KW-0547">Nucleotide-binding</keyword>
<dbReference type="PROSITE" id="PS00106">
    <property type="entry name" value="GALACTOKINASE"/>
    <property type="match status" value="1"/>
</dbReference>
<feature type="domain" description="GHMP kinase C-terminal" evidence="5">
    <location>
        <begin position="358"/>
        <end position="428"/>
    </location>
</feature>
<organism evidence="7 8">
    <name type="scientific">Mya arenaria</name>
    <name type="common">Soft-shell clam</name>
    <dbReference type="NCBI Taxonomy" id="6604"/>
    <lineage>
        <taxon>Eukaryota</taxon>
        <taxon>Metazoa</taxon>
        <taxon>Spiralia</taxon>
        <taxon>Lophotrochozoa</taxon>
        <taxon>Mollusca</taxon>
        <taxon>Bivalvia</taxon>
        <taxon>Autobranchia</taxon>
        <taxon>Heteroconchia</taxon>
        <taxon>Euheterodonta</taxon>
        <taxon>Imparidentia</taxon>
        <taxon>Neoheterodontei</taxon>
        <taxon>Myida</taxon>
        <taxon>Myoidea</taxon>
        <taxon>Myidae</taxon>
        <taxon>Mya</taxon>
    </lineage>
</organism>
<evidence type="ECO:0000259" key="6">
    <source>
        <dbReference type="Pfam" id="PF10509"/>
    </source>
</evidence>
<dbReference type="InterPro" id="IPR019539">
    <property type="entry name" value="GalKase_N"/>
</dbReference>
<dbReference type="Proteomes" id="UP001164746">
    <property type="component" value="Chromosome 3"/>
</dbReference>
<dbReference type="Gene3D" id="3.30.230.10">
    <property type="match status" value="1"/>
</dbReference>